<keyword evidence="2" id="KW-1185">Reference proteome</keyword>
<evidence type="ECO:0000313" key="2">
    <source>
        <dbReference type="Proteomes" id="UP001056429"/>
    </source>
</evidence>
<dbReference type="Gene3D" id="3.40.50.1820">
    <property type="entry name" value="alpha/beta hydrolase"/>
    <property type="match status" value="1"/>
</dbReference>
<sequence>MKSKFYKCNYIRFKTLYNRPALGTETVELYNFNPKSKIRASVLILHGLGSRNIKFLLWMGTHLASAGVNSTIVILPGNYTRVEHKSVSGRSFLWPEVKVMYRFWEHAVVDILSTIDLLDQLSLWKKNNCVLGYCLGGMLASIASSMDDRINETIFMATGGHIPKILYKSKATRFARKLFNDGLKTPYYLHDKDKLFKTYNEQFPLVKKMSLKELINNEEIHPLFKIDPISYAHLLNKSKITSINALFDETLPLTSRILLSQQMGGANKYTIPITHTGWLPFEYVLAKYMLLKLNINDLKSKKVLLKKIKFEVPFLDYLFDIKKDH</sequence>
<evidence type="ECO:0000313" key="1">
    <source>
        <dbReference type="EMBL" id="MCM1989768.1"/>
    </source>
</evidence>
<dbReference type="InterPro" id="IPR029058">
    <property type="entry name" value="AB_hydrolase_fold"/>
</dbReference>
<accession>A0A9J6P2M2</accession>
<proteinExistence type="predicted"/>
<dbReference type="RefSeq" id="WP_250858794.1">
    <property type="nucleotide sequence ID" value="NZ_JAGSOJ010000002.1"/>
</dbReference>
<dbReference type="AlphaFoldDB" id="A0A9J6P2M2"/>
<comment type="caution">
    <text evidence="1">The sequence shown here is derived from an EMBL/GenBank/DDBJ whole genome shotgun (WGS) entry which is preliminary data.</text>
</comment>
<organism evidence="1 2">
    <name type="scientific">Oceanirhabdus seepicola</name>
    <dbReference type="NCBI Taxonomy" id="2828781"/>
    <lineage>
        <taxon>Bacteria</taxon>
        <taxon>Bacillati</taxon>
        <taxon>Bacillota</taxon>
        <taxon>Clostridia</taxon>
        <taxon>Eubacteriales</taxon>
        <taxon>Clostridiaceae</taxon>
        <taxon>Oceanirhabdus</taxon>
    </lineage>
</organism>
<reference evidence="1" key="2">
    <citation type="submission" date="2021-04" db="EMBL/GenBank/DDBJ databases">
        <authorList>
            <person name="Dong X."/>
        </authorList>
    </citation>
    <scope>NUCLEOTIDE SEQUENCE</scope>
    <source>
        <strain evidence="1">ZWT</strain>
    </source>
</reference>
<name>A0A9J6P2M2_9CLOT</name>
<keyword evidence="1" id="KW-0378">Hydrolase</keyword>
<dbReference type="Proteomes" id="UP001056429">
    <property type="component" value="Unassembled WGS sequence"/>
</dbReference>
<dbReference type="EMBL" id="JAGSOJ010000002">
    <property type="protein sequence ID" value="MCM1989768.1"/>
    <property type="molecule type" value="Genomic_DNA"/>
</dbReference>
<dbReference type="SUPFAM" id="SSF53474">
    <property type="entry name" value="alpha/beta-Hydrolases"/>
    <property type="match status" value="1"/>
</dbReference>
<gene>
    <name evidence="1" type="ORF">KDK92_08455</name>
</gene>
<protein>
    <submittedName>
        <fullName evidence="1">Alpha/beta hydrolase</fullName>
    </submittedName>
</protein>
<dbReference type="GO" id="GO:0016787">
    <property type="term" value="F:hydrolase activity"/>
    <property type="evidence" value="ECO:0007669"/>
    <property type="project" value="UniProtKB-KW"/>
</dbReference>
<reference evidence="1" key="1">
    <citation type="journal article" date="2021" name="mSystems">
        <title>Bacteria and Archaea Synergistically Convert Glycine Betaine to Biogenic Methane in the Formosa Cold Seep of the South China Sea.</title>
        <authorList>
            <person name="Li L."/>
            <person name="Zhang W."/>
            <person name="Zhang S."/>
            <person name="Song L."/>
            <person name="Sun Q."/>
            <person name="Zhang H."/>
            <person name="Xiang H."/>
            <person name="Dong X."/>
        </authorList>
    </citation>
    <scope>NUCLEOTIDE SEQUENCE</scope>
    <source>
        <strain evidence="1">ZWT</strain>
    </source>
</reference>